<name>A0A382G2B7_9ZZZZ</name>
<organism evidence="2">
    <name type="scientific">marine metagenome</name>
    <dbReference type="NCBI Taxonomy" id="408172"/>
    <lineage>
        <taxon>unclassified sequences</taxon>
        <taxon>metagenomes</taxon>
        <taxon>ecological metagenomes</taxon>
    </lineage>
</organism>
<dbReference type="PANTHER" id="PTHR34847:SF1">
    <property type="entry name" value="NODULATION PROTEIN U"/>
    <property type="match status" value="1"/>
</dbReference>
<dbReference type="Pfam" id="PF02543">
    <property type="entry name" value="Carbam_trans_N"/>
    <property type="match status" value="1"/>
</dbReference>
<reference evidence="2" key="1">
    <citation type="submission" date="2018-05" db="EMBL/GenBank/DDBJ databases">
        <authorList>
            <person name="Lanie J.A."/>
            <person name="Ng W.-L."/>
            <person name="Kazmierczak K.M."/>
            <person name="Andrzejewski T.M."/>
            <person name="Davidsen T.M."/>
            <person name="Wayne K.J."/>
            <person name="Tettelin H."/>
            <person name="Glass J.I."/>
            <person name="Rusch D."/>
            <person name="Podicherti R."/>
            <person name="Tsui H.-C.T."/>
            <person name="Winkler M.E."/>
        </authorList>
    </citation>
    <scope>NUCLEOTIDE SEQUENCE</scope>
</reference>
<gene>
    <name evidence="2" type="ORF">METZ01_LOCUS222224</name>
</gene>
<dbReference type="Gene3D" id="3.30.420.40">
    <property type="match status" value="2"/>
</dbReference>
<accession>A0A382G2B7</accession>
<dbReference type="InterPro" id="IPR051338">
    <property type="entry name" value="NodU/CmcH_Carbamoyltrnsfr"/>
</dbReference>
<feature type="non-terminal residue" evidence="2">
    <location>
        <position position="282"/>
    </location>
</feature>
<evidence type="ECO:0000313" key="2">
    <source>
        <dbReference type="EMBL" id="SVB69370.1"/>
    </source>
</evidence>
<dbReference type="PANTHER" id="PTHR34847">
    <property type="entry name" value="NODULATION PROTEIN U"/>
    <property type="match status" value="1"/>
</dbReference>
<dbReference type="InterPro" id="IPR043129">
    <property type="entry name" value="ATPase_NBD"/>
</dbReference>
<protein>
    <recommendedName>
        <fullName evidence="1">Carbamoyltransferase domain-containing protein</fullName>
    </recommendedName>
</protein>
<dbReference type="AlphaFoldDB" id="A0A382G2B7"/>
<dbReference type="EMBL" id="UINC01053171">
    <property type="protein sequence ID" value="SVB69370.1"/>
    <property type="molecule type" value="Genomic_DNA"/>
</dbReference>
<proteinExistence type="predicted"/>
<dbReference type="InterPro" id="IPR003696">
    <property type="entry name" value="Carbtransf_dom"/>
</dbReference>
<feature type="domain" description="Carbamoyltransferase" evidence="1">
    <location>
        <begin position="13"/>
        <end position="265"/>
    </location>
</feature>
<evidence type="ECO:0000259" key="1">
    <source>
        <dbReference type="Pfam" id="PF02543"/>
    </source>
</evidence>
<dbReference type="GO" id="GO:0003824">
    <property type="term" value="F:catalytic activity"/>
    <property type="evidence" value="ECO:0007669"/>
    <property type="project" value="InterPro"/>
</dbReference>
<dbReference type="CDD" id="cd24100">
    <property type="entry name" value="ASKHA_NBD_MJ1051-like_N"/>
    <property type="match status" value="1"/>
</dbReference>
<sequence>MATLLGFSDASSGSSACIIRDGITLAAIDEERIRRIKYCGGFPELAIKEVIQIAKIRSSDIDRVAIGYKEILLPSYIKQSILNQRTVTANPIKNWTDRVGISMFEKYYGYSHASKFLKRFEYTTTQNMIRSALSKLGINAPIVRYDHHTCHAATAALTSGWSKCLVITADGRGDGITSTVSIFENNELKRLSYSTVESSLGHFFGAVTEAIGFRYGNDEGKTEALAAFGKETKAYNILKSFFHVEELEIKGKLAPYHRNISLKFSHILKDFRKEDSAYAAQR</sequence>
<dbReference type="SUPFAM" id="SSF53067">
    <property type="entry name" value="Actin-like ATPase domain"/>
    <property type="match status" value="1"/>
</dbReference>